<reference evidence="2" key="1">
    <citation type="submission" date="2014-11" db="EMBL/GenBank/DDBJ databases">
        <authorList>
            <person name="Amaro Gonzalez C."/>
        </authorList>
    </citation>
    <scope>NUCLEOTIDE SEQUENCE</scope>
</reference>
<dbReference type="GO" id="GO:0005743">
    <property type="term" value="C:mitochondrial inner membrane"/>
    <property type="evidence" value="ECO:0007669"/>
    <property type="project" value="TreeGrafter"/>
</dbReference>
<reference evidence="2" key="2">
    <citation type="journal article" date="2015" name="Fish Shellfish Immunol.">
        <title>Early steps in the European eel (Anguilla anguilla)-Vibrio vulnificus interaction in the gills: Role of the RtxA13 toxin.</title>
        <authorList>
            <person name="Callol A."/>
            <person name="Pajuelo D."/>
            <person name="Ebbesson L."/>
            <person name="Teles M."/>
            <person name="MacKenzie S."/>
            <person name="Amaro C."/>
        </authorList>
    </citation>
    <scope>NUCLEOTIDE SEQUENCE</scope>
</reference>
<dbReference type="PANTHER" id="PTHR37154:SF1">
    <property type="entry name" value="MITOREGULIN"/>
    <property type="match status" value="1"/>
</dbReference>
<protein>
    <recommendedName>
        <fullName evidence="3">Mitoregulin</fullName>
    </recommendedName>
</protein>
<dbReference type="InterPro" id="IPR038778">
    <property type="entry name" value="Mtln"/>
</dbReference>
<proteinExistence type="predicted"/>
<organism evidence="2">
    <name type="scientific">Anguilla anguilla</name>
    <name type="common">European freshwater eel</name>
    <name type="synonym">Muraena anguilla</name>
    <dbReference type="NCBI Taxonomy" id="7936"/>
    <lineage>
        <taxon>Eukaryota</taxon>
        <taxon>Metazoa</taxon>
        <taxon>Chordata</taxon>
        <taxon>Craniata</taxon>
        <taxon>Vertebrata</taxon>
        <taxon>Euteleostomi</taxon>
        <taxon>Actinopterygii</taxon>
        <taxon>Neopterygii</taxon>
        <taxon>Teleostei</taxon>
        <taxon>Anguilliformes</taxon>
        <taxon>Anguillidae</taxon>
        <taxon>Anguilla</taxon>
    </lineage>
</organism>
<evidence type="ECO:0000313" key="2">
    <source>
        <dbReference type="EMBL" id="JAI04700.1"/>
    </source>
</evidence>
<dbReference type="GO" id="GO:0010918">
    <property type="term" value="P:positive regulation of mitochondrial membrane potential"/>
    <property type="evidence" value="ECO:0007669"/>
    <property type="project" value="TreeGrafter"/>
</dbReference>
<keyword evidence="1" id="KW-0472">Membrane</keyword>
<dbReference type="KEGG" id="aang:118217829"/>
<dbReference type="RefSeq" id="XP_035255784.1">
    <property type="nucleotide sequence ID" value="XM_035399893.1"/>
</dbReference>
<evidence type="ECO:0008006" key="3">
    <source>
        <dbReference type="Google" id="ProtNLM"/>
    </source>
</evidence>
<evidence type="ECO:0000256" key="1">
    <source>
        <dbReference type="SAM" id="Phobius"/>
    </source>
</evidence>
<dbReference type="GeneID" id="118217829"/>
<name>A0A0E9XPW4_ANGAN</name>
<accession>A0A0E9XPW4</accession>
<feature type="transmembrane region" description="Helical" evidence="1">
    <location>
        <begin position="12"/>
        <end position="30"/>
    </location>
</feature>
<keyword evidence="1" id="KW-0812">Transmembrane</keyword>
<dbReference type="GO" id="GO:0051284">
    <property type="term" value="P:positive regulation of sequestering of calcium ion"/>
    <property type="evidence" value="ECO:0007669"/>
    <property type="project" value="TreeGrafter"/>
</dbReference>
<dbReference type="Pfam" id="PF22002">
    <property type="entry name" value="MTLN"/>
    <property type="match status" value="1"/>
</dbReference>
<dbReference type="AlphaFoldDB" id="A0A0E9XPW4"/>
<dbReference type="OMA" id="FVAGWQA"/>
<sequence length="56" mass="6595">MADVSERTLQVAILISFASGFLAGWQANRMRRRFLDWRKKRLQDKLSETQKKLDLA</sequence>
<dbReference type="EMBL" id="GBXM01003878">
    <property type="protein sequence ID" value="JAI04700.1"/>
    <property type="molecule type" value="Transcribed_RNA"/>
</dbReference>
<dbReference type="PANTHER" id="PTHR37154">
    <property type="entry name" value="MITOREGULIN"/>
    <property type="match status" value="1"/>
</dbReference>
<keyword evidence="1" id="KW-1133">Transmembrane helix</keyword>